<sequence length="32" mass="3562">MDAAAAVYDPTPFAVAMNHQPPLLNATMYNYY</sequence>
<organism evidence="1">
    <name type="scientific">Arundo donax</name>
    <name type="common">Giant reed</name>
    <name type="synonym">Donax arundinaceus</name>
    <dbReference type="NCBI Taxonomy" id="35708"/>
    <lineage>
        <taxon>Eukaryota</taxon>
        <taxon>Viridiplantae</taxon>
        <taxon>Streptophyta</taxon>
        <taxon>Embryophyta</taxon>
        <taxon>Tracheophyta</taxon>
        <taxon>Spermatophyta</taxon>
        <taxon>Magnoliopsida</taxon>
        <taxon>Liliopsida</taxon>
        <taxon>Poales</taxon>
        <taxon>Poaceae</taxon>
        <taxon>PACMAD clade</taxon>
        <taxon>Arundinoideae</taxon>
        <taxon>Arundineae</taxon>
        <taxon>Arundo</taxon>
    </lineage>
</organism>
<name>A0A0A9AEU0_ARUDO</name>
<reference evidence="1" key="2">
    <citation type="journal article" date="2015" name="Data Brief">
        <title>Shoot transcriptome of the giant reed, Arundo donax.</title>
        <authorList>
            <person name="Barrero R.A."/>
            <person name="Guerrero F.D."/>
            <person name="Moolhuijzen P."/>
            <person name="Goolsby J.A."/>
            <person name="Tidwell J."/>
            <person name="Bellgard S.E."/>
            <person name="Bellgard M.I."/>
        </authorList>
    </citation>
    <scope>NUCLEOTIDE SEQUENCE</scope>
    <source>
        <tissue evidence="1">Shoot tissue taken approximately 20 cm above the soil surface</tissue>
    </source>
</reference>
<protein>
    <submittedName>
        <fullName evidence="1">Uncharacterized protein</fullName>
    </submittedName>
</protein>
<dbReference type="EMBL" id="GBRH01250405">
    <property type="protein sequence ID" value="JAD47490.1"/>
    <property type="molecule type" value="Transcribed_RNA"/>
</dbReference>
<proteinExistence type="predicted"/>
<evidence type="ECO:0000313" key="1">
    <source>
        <dbReference type="EMBL" id="JAD47490.1"/>
    </source>
</evidence>
<dbReference type="AlphaFoldDB" id="A0A0A9AEU0"/>
<accession>A0A0A9AEU0</accession>
<reference evidence="1" key="1">
    <citation type="submission" date="2014-09" db="EMBL/GenBank/DDBJ databases">
        <authorList>
            <person name="Magalhaes I.L.F."/>
            <person name="Oliveira U."/>
            <person name="Santos F.R."/>
            <person name="Vidigal T.H.D.A."/>
            <person name="Brescovit A.D."/>
            <person name="Santos A.J."/>
        </authorList>
    </citation>
    <scope>NUCLEOTIDE SEQUENCE</scope>
    <source>
        <tissue evidence="1">Shoot tissue taken approximately 20 cm above the soil surface</tissue>
    </source>
</reference>